<proteinExistence type="predicted"/>
<organism evidence="1">
    <name type="scientific">Eutreptiella gymnastica</name>
    <dbReference type="NCBI Taxonomy" id="73025"/>
    <lineage>
        <taxon>Eukaryota</taxon>
        <taxon>Discoba</taxon>
        <taxon>Euglenozoa</taxon>
        <taxon>Euglenida</taxon>
        <taxon>Spirocuta</taxon>
        <taxon>Euglenophyceae</taxon>
        <taxon>Eutreptiales</taxon>
        <taxon>Eutreptiaceae</taxon>
        <taxon>Eutreptiella</taxon>
    </lineage>
</organism>
<protein>
    <submittedName>
        <fullName evidence="1">Uncharacterized protein</fullName>
    </submittedName>
</protein>
<evidence type="ECO:0000313" key="1">
    <source>
        <dbReference type="EMBL" id="CAD8999204.1"/>
    </source>
</evidence>
<accession>A0A7S1N632</accession>
<dbReference type="AlphaFoldDB" id="A0A7S1N632"/>
<gene>
    <name evidence="1" type="ORF">EGYM00392_LOCUS10276</name>
</gene>
<dbReference type="EMBL" id="HBGA01027642">
    <property type="protein sequence ID" value="CAD8999204.1"/>
    <property type="molecule type" value="Transcribed_RNA"/>
</dbReference>
<reference evidence="1" key="1">
    <citation type="submission" date="2021-01" db="EMBL/GenBank/DDBJ databases">
        <authorList>
            <person name="Corre E."/>
            <person name="Pelletier E."/>
            <person name="Niang G."/>
            <person name="Scheremetjew M."/>
            <person name="Finn R."/>
            <person name="Kale V."/>
            <person name="Holt S."/>
            <person name="Cochrane G."/>
            <person name="Meng A."/>
            <person name="Brown T."/>
            <person name="Cohen L."/>
        </authorList>
    </citation>
    <scope>NUCLEOTIDE SEQUENCE</scope>
    <source>
        <strain evidence="1">NIES-381</strain>
    </source>
</reference>
<name>A0A7S1N632_9EUGL</name>
<sequence>MSTAIMVTTDYHSTGDNQPCISLIWWGNSQKKKKVQHASAGYLPPGPENLDSVTHWFHAAFTHQEFRGMQSGRGYLLWVLLNIKSSCATDTATHVALANPCYIGSMFWQVEGARTMSNLHENYRKSHT</sequence>